<evidence type="ECO:0000259" key="1">
    <source>
        <dbReference type="Pfam" id="PF01798"/>
    </source>
</evidence>
<feature type="domain" description="Nop" evidence="1">
    <location>
        <begin position="2"/>
        <end position="71"/>
    </location>
</feature>
<proteinExistence type="predicted"/>
<dbReference type="Proteomes" id="UP000541444">
    <property type="component" value="Unassembled WGS sequence"/>
</dbReference>
<dbReference type="EMBL" id="JACGCM010001067">
    <property type="protein sequence ID" value="KAF6161971.1"/>
    <property type="molecule type" value="Genomic_DNA"/>
</dbReference>
<gene>
    <name evidence="2" type="ORF">GIB67_020027</name>
</gene>
<organism evidence="2 3">
    <name type="scientific">Kingdonia uniflora</name>
    <dbReference type="NCBI Taxonomy" id="39325"/>
    <lineage>
        <taxon>Eukaryota</taxon>
        <taxon>Viridiplantae</taxon>
        <taxon>Streptophyta</taxon>
        <taxon>Embryophyta</taxon>
        <taxon>Tracheophyta</taxon>
        <taxon>Spermatophyta</taxon>
        <taxon>Magnoliopsida</taxon>
        <taxon>Ranunculales</taxon>
        <taxon>Circaeasteraceae</taxon>
        <taxon>Kingdonia</taxon>
    </lineage>
</organism>
<dbReference type="AlphaFoldDB" id="A0A7J7N430"/>
<dbReference type="GO" id="GO:0046540">
    <property type="term" value="C:U4/U6 x U5 tri-snRNP complex"/>
    <property type="evidence" value="ECO:0007669"/>
    <property type="project" value="InterPro"/>
</dbReference>
<dbReference type="Gene3D" id="1.10.287.4070">
    <property type="match status" value="1"/>
</dbReference>
<dbReference type="InterPro" id="IPR027105">
    <property type="entry name" value="Prp31"/>
</dbReference>
<dbReference type="GO" id="GO:0000244">
    <property type="term" value="P:spliceosomal tri-snRNP complex assembly"/>
    <property type="evidence" value="ECO:0007669"/>
    <property type="project" value="InterPro"/>
</dbReference>
<dbReference type="PANTHER" id="PTHR13904">
    <property type="entry name" value="PRE-MRNA SPLICING FACTOR PRP31"/>
    <property type="match status" value="1"/>
</dbReference>
<dbReference type="InterPro" id="IPR036070">
    <property type="entry name" value="Nop_dom_sf"/>
</dbReference>
<reference evidence="2 3" key="1">
    <citation type="journal article" date="2020" name="IScience">
        <title>Genome Sequencing of the Endangered Kingdonia uniflora (Circaeasteraceae, Ranunculales) Reveals Potential Mechanisms of Evolutionary Specialization.</title>
        <authorList>
            <person name="Sun Y."/>
            <person name="Deng T."/>
            <person name="Zhang A."/>
            <person name="Moore M.J."/>
            <person name="Landis J.B."/>
            <person name="Lin N."/>
            <person name="Zhang H."/>
            <person name="Zhang X."/>
            <person name="Huang J."/>
            <person name="Zhang X."/>
            <person name="Sun H."/>
            <person name="Wang H."/>
        </authorList>
    </citation>
    <scope>NUCLEOTIDE SEQUENCE [LARGE SCALE GENOMIC DNA]</scope>
    <source>
        <strain evidence="2">TB1705</strain>
        <tissue evidence="2">Leaf</tissue>
    </source>
</reference>
<evidence type="ECO:0000313" key="3">
    <source>
        <dbReference type="Proteomes" id="UP000541444"/>
    </source>
</evidence>
<evidence type="ECO:0000313" key="2">
    <source>
        <dbReference type="EMBL" id="KAF6161971.1"/>
    </source>
</evidence>
<dbReference type="SUPFAM" id="SSF89124">
    <property type="entry name" value="Nop domain"/>
    <property type="match status" value="1"/>
</dbReference>
<dbReference type="PANTHER" id="PTHR13904:SF0">
    <property type="entry name" value="U4_U6 SMALL NUCLEAR RIBONUCLEOPROTEIN PRP31"/>
    <property type="match status" value="1"/>
</dbReference>
<dbReference type="GO" id="GO:0071011">
    <property type="term" value="C:precatalytic spliceosome"/>
    <property type="evidence" value="ECO:0007669"/>
    <property type="project" value="TreeGrafter"/>
</dbReference>
<dbReference type="OrthoDB" id="4771285at2759"/>
<dbReference type="GO" id="GO:0005687">
    <property type="term" value="C:U4 snRNP"/>
    <property type="evidence" value="ECO:0007669"/>
    <property type="project" value="TreeGrafter"/>
</dbReference>
<dbReference type="Pfam" id="PF01798">
    <property type="entry name" value="Nop"/>
    <property type="match status" value="1"/>
</dbReference>
<protein>
    <recommendedName>
        <fullName evidence="1">Nop domain-containing protein</fullName>
    </recommendedName>
</protein>
<comment type="caution">
    <text evidence="2">The sequence shown here is derived from an EMBL/GenBank/DDBJ whole genome shotgun (WGS) entry which is preliminary data.</text>
</comment>
<dbReference type="InterPro" id="IPR002687">
    <property type="entry name" value="Nop_dom"/>
</dbReference>
<name>A0A7J7N430_9MAGN</name>
<sequence>MVVSVIASTTNGRPLSEETLDKTIDACNRVLALDSAKKKIYDFLESRIGYKSPNLSAVAGSVNAAKLLGMACWETEGANRIVEAQYD</sequence>
<accession>A0A7J7N430</accession>
<keyword evidence="3" id="KW-1185">Reference proteome</keyword>